<dbReference type="EMBL" id="LUUL01000097">
    <property type="protein sequence ID" value="OAI23802.1"/>
    <property type="molecule type" value="Genomic_DNA"/>
</dbReference>
<dbReference type="Proteomes" id="UP000077734">
    <property type="component" value="Unassembled WGS sequence"/>
</dbReference>
<evidence type="ECO:0000256" key="1">
    <source>
        <dbReference type="SAM" id="MobiDB-lite"/>
    </source>
</evidence>
<dbReference type="RefSeq" id="WP_157770246.1">
    <property type="nucleotide sequence ID" value="NZ_CP023669.1"/>
</dbReference>
<name>A0AA91I480_9GAMM</name>
<proteinExistence type="predicted"/>
<protein>
    <submittedName>
        <fullName evidence="2">Uncharacterized protein</fullName>
    </submittedName>
</protein>
<sequence>MSLSYGIAAGPCGFIAMPMATGFTPDDGMAFGFGESGRKQARRALTALRNNGRSSRRKNPFPIAEN</sequence>
<reference evidence="2 3" key="1">
    <citation type="submission" date="2016-03" db="EMBL/GenBank/DDBJ databases">
        <authorList>
            <person name="Heylen K."/>
            <person name="De Vos P."/>
            <person name="Vekeman B."/>
        </authorList>
    </citation>
    <scope>NUCLEOTIDE SEQUENCE [LARGE SCALE GENOMIC DNA]</scope>
    <source>
        <strain evidence="2 3">R-49807</strain>
    </source>
</reference>
<dbReference type="AlphaFoldDB" id="A0AA91I480"/>
<accession>A0AA91I480</accession>
<organism evidence="2 3">
    <name type="scientific">Methylomonas koyamae</name>
    <dbReference type="NCBI Taxonomy" id="702114"/>
    <lineage>
        <taxon>Bacteria</taxon>
        <taxon>Pseudomonadati</taxon>
        <taxon>Pseudomonadota</taxon>
        <taxon>Gammaproteobacteria</taxon>
        <taxon>Methylococcales</taxon>
        <taxon>Methylococcaceae</taxon>
        <taxon>Methylomonas</taxon>
    </lineage>
</organism>
<keyword evidence="3" id="KW-1185">Reference proteome</keyword>
<comment type="caution">
    <text evidence="2">The sequence shown here is derived from an EMBL/GenBank/DDBJ whole genome shotgun (WGS) entry which is preliminary data.</text>
</comment>
<feature type="region of interest" description="Disordered" evidence="1">
    <location>
        <begin position="47"/>
        <end position="66"/>
    </location>
</feature>
<evidence type="ECO:0000313" key="3">
    <source>
        <dbReference type="Proteomes" id="UP000077734"/>
    </source>
</evidence>
<evidence type="ECO:0000313" key="2">
    <source>
        <dbReference type="EMBL" id="OAI23802.1"/>
    </source>
</evidence>
<gene>
    <name evidence="2" type="ORF">A1356_17155</name>
</gene>